<feature type="signal peptide" evidence="13">
    <location>
        <begin position="1"/>
        <end position="19"/>
    </location>
</feature>
<keyword evidence="10" id="KW-0739">Sodium transport</keyword>
<feature type="chain" id="PRO_5046802566" evidence="13">
    <location>
        <begin position="20"/>
        <end position="648"/>
    </location>
</feature>
<organism evidence="14 15">
    <name type="scientific">Actomonas aquatica</name>
    <dbReference type="NCBI Taxonomy" id="2866162"/>
    <lineage>
        <taxon>Bacteria</taxon>
        <taxon>Pseudomonadati</taxon>
        <taxon>Verrucomicrobiota</taxon>
        <taxon>Opitutia</taxon>
        <taxon>Opitutales</taxon>
        <taxon>Opitutaceae</taxon>
        <taxon>Actomonas</taxon>
    </lineage>
</organism>
<evidence type="ECO:0000256" key="5">
    <source>
        <dbReference type="ARBA" id="ARBA00022692"/>
    </source>
</evidence>
<keyword evidence="5 12" id="KW-0812">Transmembrane</keyword>
<protein>
    <submittedName>
        <fullName evidence="14">Sodium:solute symporter</fullName>
    </submittedName>
</protein>
<keyword evidence="4" id="KW-1003">Cell membrane</keyword>
<feature type="transmembrane region" description="Helical" evidence="12">
    <location>
        <begin position="550"/>
        <end position="570"/>
    </location>
</feature>
<dbReference type="NCBIfam" id="TIGR00813">
    <property type="entry name" value="sss"/>
    <property type="match status" value="1"/>
</dbReference>
<keyword evidence="15" id="KW-1185">Reference proteome</keyword>
<sequence length="648" mass="69920">MRRSFFFLCLLVFSLCGGARLSATNTADLVSLQLQPVDEATFSPELIVPSEELPAEHTAAPVELIDDLHAPSGQAFRLGITRVSNTTLAVYYYHIITDTWARVGEVTLPAAVSSVQPISKGFLLTLADSSADTPTRYTVEVVQTKRSLPIFDWVVIALYLLGMLGVGWICYNKEKRGANSTDDYFLAGRDVPWWAAGLSLYATGTSAISFIAIPALSFATNWLYLAQQCIGVFGLLYVAYKIIPVVRRLNLTSIYHFLEIRFHPSIRLMSSALTILFQLVGRLSVVLYLPALAIASVTGANVVVCIVLMGLVTTAYTLVGGMKAVIWTDVIQVVVMIGGAFFAIGYMINGMEGGLPQLLEIAAADNKAQIFDFSWNFTTPTVWAIILVVLTDVPTWPKEQIMMQRVLATPDDKSARRSVLTLAAVVIPGSFLFYAIGTSLYAFYKSHPGQLNPLIDTDATFPVFIAAELPIGITGLIIAGLFAASMSTLSSGLNSVATLTSVDFYERLVKNSSPKTSLRLAYIVTILSGLIATAFAVLFTFFDIKSMFDAMLQLTAILGGGFAGTYALGLFSRRTNWQGALIGTGASIATAILLRPVLSPILLNPAAIAACMIVGFIASYFFPAPTRDLTGLTVFTPKTRPNPSSSSS</sequence>
<feature type="transmembrane region" description="Helical" evidence="12">
    <location>
        <begin position="264"/>
        <end position="281"/>
    </location>
</feature>
<dbReference type="Gene3D" id="1.20.1730.10">
    <property type="entry name" value="Sodium/glucose cotransporter"/>
    <property type="match status" value="1"/>
</dbReference>
<dbReference type="InterPro" id="IPR001734">
    <property type="entry name" value="Na/solute_symporter"/>
</dbReference>
<gene>
    <name evidence="14" type="ORF">K1X11_009140</name>
</gene>
<feature type="transmembrane region" description="Helical" evidence="12">
    <location>
        <begin position="520"/>
        <end position="544"/>
    </location>
</feature>
<feature type="transmembrane region" description="Helical" evidence="12">
    <location>
        <begin position="222"/>
        <end position="243"/>
    </location>
</feature>
<dbReference type="InterPro" id="IPR038377">
    <property type="entry name" value="Na/Glc_symporter_sf"/>
</dbReference>
<keyword evidence="13" id="KW-0732">Signal</keyword>
<dbReference type="PANTHER" id="PTHR42985:SF40">
    <property type="entry name" value="LD47995P-RELATED"/>
    <property type="match status" value="1"/>
</dbReference>
<evidence type="ECO:0000256" key="3">
    <source>
        <dbReference type="ARBA" id="ARBA00022448"/>
    </source>
</evidence>
<evidence type="ECO:0000256" key="8">
    <source>
        <dbReference type="ARBA" id="ARBA00023065"/>
    </source>
</evidence>
<accession>A0ABZ1CE53</accession>
<dbReference type="Proteomes" id="UP000738431">
    <property type="component" value="Chromosome"/>
</dbReference>
<evidence type="ECO:0000256" key="2">
    <source>
        <dbReference type="ARBA" id="ARBA00006434"/>
    </source>
</evidence>
<keyword evidence="6 12" id="KW-1133">Transmembrane helix</keyword>
<dbReference type="PANTHER" id="PTHR42985">
    <property type="entry name" value="SODIUM-COUPLED MONOCARBOXYLATE TRANSPORTER"/>
    <property type="match status" value="1"/>
</dbReference>
<dbReference type="EMBL" id="CP139781">
    <property type="protein sequence ID" value="WRQ89572.1"/>
    <property type="molecule type" value="Genomic_DNA"/>
</dbReference>
<keyword evidence="7" id="KW-0915">Sodium</keyword>
<feature type="transmembrane region" description="Helical" evidence="12">
    <location>
        <begin position="577"/>
        <end position="595"/>
    </location>
</feature>
<feature type="transmembrane region" description="Helical" evidence="12">
    <location>
        <begin position="601"/>
        <end position="622"/>
    </location>
</feature>
<feature type="transmembrane region" description="Helical" evidence="12">
    <location>
        <begin position="191"/>
        <end position="216"/>
    </location>
</feature>
<dbReference type="RefSeq" id="WP_221029742.1">
    <property type="nucleotide sequence ID" value="NZ_CP139781.1"/>
</dbReference>
<keyword evidence="9 12" id="KW-0472">Membrane</keyword>
<dbReference type="PROSITE" id="PS50283">
    <property type="entry name" value="NA_SOLUT_SYMP_3"/>
    <property type="match status" value="1"/>
</dbReference>
<feature type="transmembrane region" description="Helical" evidence="12">
    <location>
        <begin position="463"/>
        <end position="484"/>
    </location>
</feature>
<evidence type="ECO:0000256" key="1">
    <source>
        <dbReference type="ARBA" id="ARBA00004651"/>
    </source>
</evidence>
<comment type="similarity">
    <text evidence="2 11">Belongs to the sodium:solute symporter (SSF) (TC 2.A.21) family.</text>
</comment>
<feature type="transmembrane region" description="Helical" evidence="12">
    <location>
        <begin position="418"/>
        <end position="443"/>
    </location>
</feature>
<proteinExistence type="inferred from homology"/>
<dbReference type="Pfam" id="PF00474">
    <property type="entry name" value="SSF"/>
    <property type="match status" value="1"/>
</dbReference>
<evidence type="ECO:0000256" key="6">
    <source>
        <dbReference type="ARBA" id="ARBA00022989"/>
    </source>
</evidence>
<keyword evidence="3" id="KW-0813">Transport</keyword>
<evidence type="ECO:0000313" key="14">
    <source>
        <dbReference type="EMBL" id="WRQ89572.1"/>
    </source>
</evidence>
<reference evidence="14 15" key="1">
    <citation type="submission" date="2023-12" db="EMBL/GenBank/DDBJ databases">
        <title>Description of an unclassified Opitutus bacterium of Verrucomicrobiota.</title>
        <authorList>
            <person name="Zhang D.-F."/>
        </authorList>
    </citation>
    <scope>NUCLEOTIDE SEQUENCE [LARGE SCALE GENOMIC DNA]</scope>
    <source>
        <strain evidence="14 15">WL0086</strain>
    </source>
</reference>
<feature type="transmembrane region" description="Helical" evidence="12">
    <location>
        <begin position="381"/>
        <end position="397"/>
    </location>
</feature>
<evidence type="ECO:0000256" key="12">
    <source>
        <dbReference type="SAM" id="Phobius"/>
    </source>
</evidence>
<evidence type="ECO:0000313" key="15">
    <source>
        <dbReference type="Proteomes" id="UP000738431"/>
    </source>
</evidence>
<evidence type="ECO:0000256" key="11">
    <source>
        <dbReference type="RuleBase" id="RU362091"/>
    </source>
</evidence>
<feature type="transmembrane region" description="Helical" evidence="12">
    <location>
        <begin position="324"/>
        <end position="348"/>
    </location>
</feature>
<feature type="transmembrane region" description="Helical" evidence="12">
    <location>
        <begin position="287"/>
        <end position="312"/>
    </location>
</feature>
<feature type="transmembrane region" description="Helical" evidence="12">
    <location>
        <begin position="150"/>
        <end position="171"/>
    </location>
</feature>
<evidence type="ECO:0000256" key="13">
    <source>
        <dbReference type="SAM" id="SignalP"/>
    </source>
</evidence>
<dbReference type="CDD" id="cd11495">
    <property type="entry name" value="SLC5sbd_NIS-like_u3"/>
    <property type="match status" value="1"/>
</dbReference>
<evidence type="ECO:0000256" key="10">
    <source>
        <dbReference type="ARBA" id="ARBA00023201"/>
    </source>
</evidence>
<evidence type="ECO:0000256" key="4">
    <source>
        <dbReference type="ARBA" id="ARBA00022475"/>
    </source>
</evidence>
<comment type="subcellular location">
    <subcellularLocation>
        <location evidence="1">Cell membrane</location>
        <topology evidence="1">Multi-pass membrane protein</topology>
    </subcellularLocation>
</comment>
<name>A0ABZ1CE53_9BACT</name>
<evidence type="ECO:0000256" key="9">
    <source>
        <dbReference type="ARBA" id="ARBA00023136"/>
    </source>
</evidence>
<keyword evidence="8" id="KW-0406">Ion transport</keyword>
<evidence type="ECO:0000256" key="7">
    <source>
        <dbReference type="ARBA" id="ARBA00023053"/>
    </source>
</evidence>
<dbReference type="InterPro" id="IPR051163">
    <property type="entry name" value="Sodium:Solute_Symporter_SSF"/>
</dbReference>